<evidence type="ECO:0000313" key="8">
    <source>
        <dbReference type="EMBL" id="MCP8899083.1"/>
    </source>
</evidence>
<evidence type="ECO:0000256" key="1">
    <source>
        <dbReference type="ARBA" id="ARBA00004533"/>
    </source>
</evidence>
<dbReference type="InterPro" id="IPR051800">
    <property type="entry name" value="PqiA-PqiB_transport"/>
</dbReference>
<evidence type="ECO:0000256" key="4">
    <source>
        <dbReference type="ARBA" id="ARBA00022692"/>
    </source>
</evidence>
<feature type="transmembrane region" description="Helical" evidence="7">
    <location>
        <begin position="90"/>
        <end position="119"/>
    </location>
</feature>
<dbReference type="Proteomes" id="UP001139319">
    <property type="component" value="Unassembled WGS sequence"/>
</dbReference>
<evidence type="ECO:0000256" key="6">
    <source>
        <dbReference type="ARBA" id="ARBA00023136"/>
    </source>
</evidence>
<keyword evidence="6 7" id="KW-0472">Membrane</keyword>
<feature type="transmembrane region" description="Helical" evidence="7">
    <location>
        <begin position="172"/>
        <end position="189"/>
    </location>
</feature>
<comment type="caution">
    <text evidence="8">The sequence shown here is derived from an EMBL/GenBank/DDBJ whole genome shotgun (WGS) entry which is preliminary data.</text>
</comment>
<dbReference type="AlphaFoldDB" id="A0A9X2KTS4"/>
<reference evidence="8" key="2">
    <citation type="submission" date="2023-01" db="EMBL/GenBank/DDBJ databases">
        <title>Gilvimarinus xylanilyticus HB14 isolated from Caulerpa lentillifera aquaculture base in Hainan, China.</title>
        <authorList>
            <person name="Zhang Y.-J."/>
        </authorList>
    </citation>
    <scope>NUCLEOTIDE SEQUENCE</scope>
    <source>
        <strain evidence="8">HB14</strain>
    </source>
</reference>
<organism evidence="8 9">
    <name type="scientific">Gilvimarinus xylanilyticus</name>
    <dbReference type="NCBI Taxonomy" id="2944139"/>
    <lineage>
        <taxon>Bacteria</taxon>
        <taxon>Pseudomonadati</taxon>
        <taxon>Pseudomonadota</taxon>
        <taxon>Gammaproteobacteria</taxon>
        <taxon>Cellvibrionales</taxon>
        <taxon>Cellvibrionaceae</taxon>
        <taxon>Gilvimarinus</taxon>
    </lineage>
</organism>
<keyword evidence="5 7" id="KW-1133">Transmembrane helix</keyword>
<accession>A0A9X2KTS4</accession>
<keyword evidence="4 7" id="KW-0812">Transmembrane</keyword>
<dbReference type="Pfam" id="PF04403">
    <property type="entry name" value="PqiA"/>
    <property type="match status" value="1"/>
</dbReference>
<keyword evidence="2" id="KW-1003">Cell membrane</keyword>
<dbReference type="RefSeq" id="WP_253967712.1">
    <property type="nucleotide sequence ID" value="NZ_JAMFTH010000001.1"/>
</dbReference>
<dbReference type="PANTHER" id="PTHR30462">
    <property type="entry name" value="INTERMEMBRANE TRANSPORT PROTEIN PQIB-RELATED"/>
    <property type="match status" value="1"/>
</dbReference>
<evidence type="ECO:0000256" key="3">
    <source>
        <dbReference type="ARBA" id="ARBA00022519"/>
    </source>
</evidence>
<evidence type="ECO:0000256" key="7">
    <source>
        <dbReference type="SAM" id="Phobius"/>
    </source>
</evidence>
<evidence type="ECO:0000313" key="9">
    <source>
        <dbReference type="Proteomes" id="UP001139319"/>
    </source>
</evidence>
<dbReference type="InterPro" id="IPR007498">
    <property type="entry name" value="PqiA-like"/>
</dbReference>
<feature type="transmembrane region" description="Helical" evidence="7">
    <location>
        <begin position="45"/>
        <end position="70"/>
    </location>
</feature>
<proteinExistence type="predicted"/>
<keyword evidence="9" id="KW-1185">Reference proteome</keyword>
<evidence type="ECO:0000256" key="2">
    <source>
        <dbReference type="ARBA" id="ARBA00022475"/>
    </source>
</evidence>
<reference evidence="8" key="1">
    <citation type="submission" date="2022-05" db="EMBL/GenBank/DDBJ databases">
        <authorList>
            <person name="Sun H.-N."/>
        </authorList>
    </citation>
    <scope>NUCLEOTIDE SEQUENCE</scope>
    <source>
        <strain evidence="8">HB14</strain>
    </source>
</reference>
<dbReference type="PANTHER" id="PTHR30462:SF3">
    <property type="entry name" value="INTERMEMBRANE TRANSPORT PROTEIN PQIA"/>
    <property type="match status" value="1"/>
</dbReference>
<dbReference type="EMBL" id="JAMFTH010000001">
    <property type="protein sequence ID" value="MCP8899083.1"/>
    <property type="molecule type" value="Genomic_DNA"/>
</dbReference>
<sequence length="204" mass="22430">MQAIEQRLSRCHTCGKLAQVSQEPSVCPRCYTQLHLRDPYALSRAWAFTLTALVAFIPANLLPIMTVAKLDNVIPSTIMAGVIDLAKNDMLPIAIVVFLASIAVPVFKLIGIIYLLYTVQKGRAINAAQATRMYRFIDFIGRWSMLDLFVIAILATLVSFGKVASIEANPGASAFAAVVVLTLLAAKSFDPRLIWDLQEKPHNE</sequence>
<evidence type="ECO:0000256" key="5">
    <source>
        <dbReference type="ARBA" id="ARBA00022989"/>
    </source>
</evidence>
<dbReference type="GO" id="GO:0005886">
    <property type="term" value="C:plasma membrane"/>
    <property type="evidence" value="ECO:0007669"/>
    <property type="project" value="UniProtKB-SubCell"/>
</dbReference>
<comment type="subcellular location">
    <subcellularLocation>
        <location evidence="1">Cell inner membrane</location>
    </subcellularLocation>
</comment>
<protein>
    <submittedName>
        <fullName evidence="8">Paraquat-inducible protein A</fullName>
    </submittedName>
</protein>
<gene>
    <name evidence="8" type="ORF">M6D89_07205</name>
</gene>
<feature type="transmembrane region" description="Helical" evidence="7">
    <location>
        <begin position="140"/>
        <end position="160"/>
    </location>
</feature>
<keyword evidence="3" id="KW-0997">Cell inner membrane</keyword>
<name>A0A9X2KTS4_9GAMM</name>